<dbReference type="EMBL" id="BPLR01012483">
    <property type="protein sequence ID" value="GIY54215.1"/>
    <property type="molecule type" value="Genomic_DNA"/>
</dbReference>
<accession>A0AAV4U933</accession>
<evidence type="ECO:0000313" key="1">
    <source>
        <dbReference type="EMBL" id="GIY54215.1"/>
    </source>
</evidence>
<gene>
    <name evidence="1" type="ORF">CEXT_754991</name>
</gene>
<proteinExistence type="predicted"/>
<protein>
    <submittedName>
        <fullName evidence="1">Uncharacterized protein</fullName>
    </submittedName>
</protein>
<feature type="non-terminal residue" evidence="1">
    <location>
        <position position="1"/>
    </location>
</feature>
<keyword evidence="2" id="KW-1185">Reference proteome</keyword>
<reference evidence="1 2" key="1">
    <citation type="submission" date="2021-06" db="EMBL/GenBank/DDBJ databases">
        <title>Caerostris extrusa draft genome.</title>
        <authorList>
            <person name="Kono N."/>
            <person name="Arakawa K."/>
        </authorList>
    </citation>
    <scope>NUCLEOTIDE SEQUENCE [LARGE SCALE GENOMIC DNA]</scope>
</reference>
<name>A0AAV4U933_CAEEX</name>
<dbReference type="Proteomes" id="UP001054945">
    <property type="component" value="Unassembled WGS sequence"/>
</dbReference>
<comment type="caution">
    <text evidence="1">The sequence shown here is derived from an EMBL/GenBank/DDBJ whole genome shotgun (WGS) entry which is preliminary data.</text>
</comment>
<evidence type="ECO:0000313" key="2">
    <source>
        <dbReference type="Proteomes" id="UP001054945"/>
    </source>
</evidence>
<sequence length="85" mass="9503">VRIPSFPFKPYHSFASITVEHSFDLIEAKAFKTALLRLICYKQSLTSKPWSPLTNPLSEMAVFSSANEPTYKTAMAVCTTRSIST</sequence>
<dbReference type="AlphaFoldDB" id="A0AAV4U933"/>
<organism evidence="1 2">
    <name type="scientific">Caerostris extrusa</name>
    <name type="common">Bark spider</name>
    <name type="synonym">Caerostris bankana</name>
    <dbReference type="NCBI Taxonomy" id="172846"/>
    <lineage>
        <taxon>Eukaryota</taxon>
        <taxon>Metazoa</taxon>
        <taxon>Ecdysozoa</taxon>
        <taxon>Arthropoda</taxon>
        <taxon>Chelicerata</taxon>
        <taxon>Arachnida</taxon>
        <taxon>Araneae</taxon>
        <taxon>Araneomorphae</taxon>
        <taxon>Entelegynae</taxon>
        <taxon>Araneoidea</taxon>
        <taxon>Araneidae</taxon>
        <taxon>Caerostris</taxon>
    </lineage>
</organism>